<dbReference type="EMBL" id="JACEIK010001582">
    <property type="protein sequence ID" value="MCD7470547.1"/>
    <property type="molecule type" value="Genomic_DNA"/>
</dbReference>
<keyword evidence="3" id="KW-1185">Reference proteome</keyword>
<name>A0ABS8TGC6_DATST</name>
<protein>
    <submittedName>
        <fullName evidence="2">Uncharacterized protein</fullName>
    </submittedName>
</protein>
<reference evidence="2 3" key="1">
    <citation type="journal article" date="2021" name="BMC Genomics">
        <title>Datura genome reveals duplications of psychoactive alkaloid biosynthetic genes and high mutation rate following tissue culture.</title>
        <authorList>
            <person name="Rajewski A."/>
            <person name="Carter-House D."/>
            <person name="Stajich J."/>
            <person name="Litt A."/>
        </authorList>
    </citation>
    <scope>NUCLEOTIDE SEQUENCE [LARGE SCALE GENOMIC DNA]</scope>
    <source>
        <strain evidence="2">AR-01</strain>
    </source>
</reference>
<gene>
    <name evidence="2" type="ORF">HAX54_010504</name>
</gene>
<dbReference type="Proteomes" id="UP000823775">
    <property type="component" value="Unassembled WGS sequence"/>
</dbReference>
<feature type="compositionally biased region" description="Polar residues" evidence="1">
    <location>
        <begin position="39"/>
        <end position="58"/>
    </location>
</feature>
<proteinExistence type="predicted"/>
<organism evidence="2 3">
    <name type="scientific">Datura stramonium</name>
    <name type="common">Jimsonweed</name>
    <name type="synonym">Common thornapple</name>
    <dbReference type="NCBI Taxonomy" id="4076"/>
    <lineage>
        <taxon>Eukaryota</taxon>
        <taxon>Viridiplantae</taxon>
        <taxon>Streptophyta</taxon>
        <taxon>Embryophyta</taxon>
        <taxon>Tracheophyta</taxon>
        <taxon>Spermatophyta</taxon>
        <taxon>Magnoliopsida</taxon>
        <taxon>eudicotyledons</taxon>
        <taxon>Gunneridae</taxon>
        <taxon>Pentapetalae</taxon>
        <taxon>asterids</taxon>
        <taxon>lamiids</taxon>
        <taxon>Solanales</taxon>
        <taxon>Solanaceae</taxon>
        <taxon>Solanoideae</taxon>
        <taxon>Datureae</taxon>
        <taxon>Datura</taxon>
    </lineage>
</organism>
<feature type="region of interest" description="Disordered" evidence="1">
    <location>
        <begin position="34"/>
        <end position="60"/>
    </location>
</feature>
<evidence type="ECO:0000313" key="2">
    <source>
        <dbReference type="EMBL" id="MCD7470547.1"/>
    </source>
</evidence>
<sequence length="273" mass="30952">MTCFNNREMPYPCLEIVNNEQNSRAKALNLKVHPLDDAPSSTKEGQPQLNGQGKLSHSSKSKVILSNPIQTVKVASHPKHLFSLNEDVITSATSSSNERKVSQEQRWKCLKRKAKDLSDQHSEFTDLDSISIDTAIFEDSATGSIMLLTELAHQKITRDSHQEILSNAQQHLHTANKEKIKVDKHLGELQKVLARGEKELEAWTSKKKKTLSLIKEHRKKFSKNQECITNSEDGIHAFKKISPLSETYIKKLTKLKEDAKTSRHQILSHKLFS</sequence>
<evidence type="ECO:0000256" key="1">
    <source>
        <dbReference type="SAM" id="MobiDB-lite"/>
    </source>
</evidence>
<comment type="caution">
    <text evidence="2">The sequence shown here is derived from an EMBL/GenBank/DDBJ whole genome shotgun (WGS) entry which is preliminary data.</text>
</comment>
<accession>A0ABS8TGC6</accession>
<evidence type="ECO:0000313" key="3">
    <source>
        <dbReference type="Proteomes" id="UP000823775"/>
    </source>
</evidence>